<dbReference type="Gene3D" id="3.40.50.150">
    <property type="entry name" value="Vaccinia Virus protein VP39"/>
    <property type="match status" value="1"/>
</dbReference>
<evidence type="ECO:0000256" key="6">
    <source>
        <dbReference type="ARBA" id="ARBA00022603"/>
    </source>
</evidence>
<evidence type="ECO:0000256" key="1">
    <source>
        <dbReference type="ARBA" id="ARBA00004496"/>
    </source>
</evidence>
<dbReference type="EC" id="2.1.1.77" evidence="4"/>
<keyword evidence="12" id="KW-1185">Reference proteome</keyword>
<feature type="domain" description="BTB" evidence="10">
    <location>
        <begin position="445"/>
        <end position="513"/>
    </location>
</feature>
<feature type="compositionally biased region" description="Basic and acidic residues" evidence="9">
    <location>
        <begin position="25"/>
        <end position="35"/>
    </location>
</feature>
<dbReference type="SUPFAM" id="SSF54695">
    <property type="entry name" value="POZ domain"/>
    <property type="match status" value="1"/>
</dbReference>
<dbReference type="PROSITE" id="PS50097">
    <property type="entry name" value="BTB"/>
    <property type="match status" value="1"/>
</dbReference>
<dbReference type="SMART" id="SM00225">
    <property type="entry name" value="BTB"/>
    <property type="match status" value="1"/>
</dbReference>
<feature type="compositionally biased region" description="Acidic residues" evidence="9">
    <location>
        <begin position="71"/>
        <end position="81"/>
    </location>
</feature>
<keyword evidence="5" id="KW-0963">Cytoplasm</keyword>
<comment type="pathway">
    <text evidence="2">Protein modification; protein ubiquitination.</text>
</comment>
<proteinExistence type="inferred from homology"/>
<dbReference type="Pfam" id="PF01135">
    <property type="entry name" value="PCMT"/>
    <property type="match status" value="1"/>
</dbReference>
<dbReference type="PANTHER" id="PTHR11579">
    <property type="entry name" value="PROTEIN-L-ISOASPARTATE O-METHYLTRANSFERASE"/>
    <property type="match status" value="1"/>
</dbReference>
<comment type="caution">
    <text evidence="11">The sequence shown here is derived from an EMBL/GenBank/DDBJ whole genome shotgun (WGS) entry which is preliminary data.</text>
</comment>
<evidence type="ECO:0000259" key="10">
    <source>
        <dbReference type="PROSITE" id="PS50097"/>
    </source>
</evidence>
<accession>A0ABR2YLP3</accession>
<dbReference type="InterPro" id="IPR029063">
    <property type="entry name" value="SAM-dependent_MTases_sf"/>
</dbReference>
<dbReference type="Gene3D" id="1.25.40.420">
    <property type="match status" value="1"/>
</dbReference>
<comment type="subcellular location">
    <subcellularLocation>
        <location evidence="1">Cytoplasm</location>
    </subcellularLocation>
</comment>
<feature type="region of interest" description="Disordered" evidence="9">
    <location>
        <begin position="1"/>
        <end position="90"/>
    </location>
</feature>
<protein>
    <recommendedName>
        <fullName evidence="4">protein-L-isoaspartate(D-aspartate) O-methyltransferase</fullName>
        <ecNumber evidence="4">2.1.1.77</ecNumber>
    </recommendedName>
</protein>
<dbReference type="InterPro" id="IPR000210">
    <property type="entry name" value="BTB/POZ_dom"/>
</dbReference>
<keyword evidence="8" id="KW-0949">S-adenosyl-L-methionine</keyword>
<dbReference type="InterPro" id="IPR011333">
    <property type="entry name" value="SKP1/BTB/POZ_sf"/>
</dbReference>
<sequence>MNGGEEGLEEALPHRHERHGGRAPVRGERPAPMRDADDDGDPLGLRAIGLMPMMMMSDDDDSEDDGNHEALDEDEDDDDQPDAAHRAHADGPIQLHQFLRFIAGRAGVARDRPHDTNDDLINNLRRMGVLSSEKVIKAMRTCPRNAFLPEAHRNPEEAFVDSPVRLDALDFNVSAPHMHATCLQELDLQPGHRFLDVGSGCGIVTACAALLVGKMGRAVGIDVKRAAVQLGRSSVQALARSDAEYAAKAADVRFFVHNVFMPPLRHKGHYDRVHCGAACPPAKLACLVELLRPEGGLIVTPVEPSDLRVLVKAPDGSVRQRIISQVRYSTLEVPSDAEMLLSRIKMERRSQLAIPPLPSTFAADVAAITGSPGTSAGSSMSDQSAFGVDDADRERRWPWPKKVAQFLTACSGSQGSEGSSSGVLGFDGSDEESGAVLDVNELGAPDCTLIGAGWRIPAHRCVLRVRCEHFRARCDSGMRDATDSHLPVPEHFSKEAMEVFKFYLYQDQLDARLDAEAATAVLHIGQYYGAPRLVGLCERLLAREIRHRDADEEGTCEAAAALLGLADEAGLPHLRAVALDFVVQHFPAVSATAAWAALPRSAADAVAAEATTRFKHSVEIMRGMAAQYKLSNGK</sequence>
<dbReference type="Pfam" id="PF00651">
    <property type="entry name" value="BTB"/>
    <property type="match status" value="1"/>
</dbReference>
<evidence type="ECO:0000256" key="3">
    <source>
        <dbReference type="ARBA" id="ARBA00005369"/>
    </source>
</evidence>
<name>A0ABR2YLP3_9CHLO</name>
<evidence type="ECO:0000256" key="2">
    <source>
        <dbReference type="ARBA" id="ARBA00004906"/>
    </source>
</evidence>
<evidence type="ECO:0000256" key="9">
    <source>
        <dbReference type="SAM" id="MobiDB-lite"/>
    </source>
</evidence>
<evidence type="ECO:0000256" key="8">
    <source>
        <dbReference type="ARBA" id="ARBA00022691"/>
    </source>
</evidence>
<dbReference type="PANTHER" id="PTHR11579:SF0">
    <property type="entry name" value="PROTEIN-L-ISOASPARTATE(D-ASPARTATE) O-METHYLTRANSFERASE"/>
    <property type="match status" value="1"/>
</dbReference>
<evidence type="ECO:0000313" key="12">
    <source>
        <dbReference type="Proteomes" id="UP001491310"/>
    </source>
</evidence>
<dbReference type="CDD" id="cd02440">
    <property type="entry name" value="AdoMet_MTases"/>
    <property type="match status" value="1"/>
</dbReference>
<dbReference type="Gene3D" id="3.30.710.10">
    <property type="entry name" value="Potassium Channel Kv1.1, Chain A"/>
    <property type="match status" value="1"/>
</dbReference>
<dbReference type="EMBL" id="JALJOT010000009">
    <property type="protein sequence ID" value="KAK9907723.1"/>
    <property type="molecule type" value="Genomic_DNA"/>
</dbReference>
<dbReference type="Proteomes" id="UP001491310">
    <property type="component" value="Unassembled WGS sequence"/>
</dbReference>
<gene>
    <name evidence="11" type="ORF">WJX75_008774</name>
</gene>
<evidence type="ECO:0000313" key="11">
    <source>
        <dbReference type="EMBL" id="KAK9907723.1"/>
    </source>
</evidence>
<dbReference type="InterPro" id="IPR000682">
    <property type="entry name" value="PCMT"/>
</dbReference>
<evidence type="ECO:0000256" key="5">
    <source>
        <dbReference type="ARBA" id="ARBA00022490"/>
    </source>
</evidence>
<keyword evidence="6" id="KW-0489">Methyltransferase</keyword>
<evidence type="ECO:0000256" key="4">
    <source>
        <dbReference type="ARBA" id="ARBA00011890"/>
    </source>
</evidence>
<evidence type="ECO:0000256" key="7">
    <source>
        <dbReference type="ARBA" id="ARBA00022679"/>
    </source>
</evidence>
<dbReference type="SUPFAM" id="SSF53335">
    <property type="entry name" value="S-adenosyl-L-methionine-dependent methyltransferases"/>
    <property type="match status" value="1"/>
</dbReference>
<organism evidence="11 12">
    <name type="scientific">Coccomyxa subellipsoidea</name>
    <dbReference type="NCBI Taxonomy" id="248742"/>
    <lineage>
        <taxon>Eukaryota</taxon>
        <taxon>Viridiplantae</taxon>
        <taxon>Chlorophyta</taxon>
        <taxon>core chlorophytes</taxon>
        <taxon>Trebouxiophyceae</taxon>
        <taxon>Trebouxiophyceae incertae sedis</taxon>
        <taxon>Coccomyxaceae</taxon>
        <taxon>Coccomyxa</taxon>
    </lineage>
</organism>
<comment type="similarity">
    <text evidence="3">Belongs to the methyltransferase superfamily. L-isoaspartyl/D-aspartyl protein methyltransferase family.</text>
</comment>
<keyword evidence="7" id="KW-0808">Transferase</keyword>
<reference evidence="11 12" key="1">
    <citation type="journal article" date="2024" name="Nat. Commun.">
        <title>Phylogenomics reveals the evolutionary origins of lichenization in chlorophyte algae.</title>
        <authorList>
            <person name="Puginier C."/>
            <person name="Libourel C."/>
            <person name="Otte J."/>
            <person name="Skaloud P."/>
            <person name="Haon M."/>
            <person name="Grisel S."/>
            <person name="Petersen M."/>
            <person name="Berrin J.G."/>
            <person name="Delaux P.M."/>
            <person name="Dal Grande F."/>
            <person name="Keller J."/>
        </authorList>
    </citation>
    <scope>NUCLEOTIDE SEQUENCE [LARGE SCALE GENOMIC DNA]</scope>
    <source>
        <strain evidence="11 12">SAG 216-7</strain>
    </source>
</reference>
<dbReference type="CDD" id="cd18186">
    <property type="entry name" value="BTB_POZ_ZBTB_KLHL-like"/>
    <property type="match status" value="1"/>
</dbReference>